<evidence type="ECO:0000256" key="3">
    <source>
        <dbReference type="ARBA" id="ARBA00022840"/>
    </source>
</evidence>
<dbReference type="Pfam" id="PF07724">
    <property type="entry name" value="AAA_2"/>
    <property type="match status" value="1"/>
</dbReference>
<dbReference type="GO" id="GO:0016887">
    <property type="term" value="F:ATP hydrolysis activity"/>
    <property type="evidence" value="ECO:0007669"/>
    <property type="project" value="InterPro"/>
</dbReference>
<dbReference type="Pfam" id="PF00004">
    <property type="entry name" value="AAA"/>
    <property type="match status" value="1"/>
</dbReference>
<keyword evidence="2" id="KW-0547">Nucleotide-binding</keyword>
<dbReference type="PANTHER" id="PTHR11638:SF18">
    <property type="entry name" value="HEAT SHOCK PROTEIN 104"/>
    <property type="match status" value="1"/>
</dbReference>
<organism evidence="8 9">
    <name type="scientific">Tetrapyrgos nigripes</name>
    <dbReference type="NCBI Taxonomy" id="182062"/>
    <lineage>
        <taxon>Eukaryota</taxon>
        <taxon>Fungi</taxon>
        <taxon>Dikarya</taxon>
        <taxon>Basidiomycota</taxon>
        <taxon>Agaricomycotina</taxon>
        <taxon>Agaricomycetes</taxon>
        <taxon>Agaricomycetidae</taxon>
        <taxon>Agaricales</taxon>
        <taxon>Marasmiineae</taxon>
        <taxon>Marasmiaceae</taxon>
        <taxon>Tetrapyrgos</taxon>
    </lineage>
</organism>
<dbReference type="Gene3D" id="1.10.1780.10">
    <property type="entry name" value="Clp, N-terminal domain"/>
    <property type="match status" value="1"/>
</dbReference>
<dbReference type="OrthoDB" id="47330at2759"/>
<keyword evidence="1" id="KW-0677">Repeat</keyword>
<evidence type="ECO:0000313" key="8">
    <source>
        <dbReference type="EMBL" id="KAF5357701.1"/>
    </source>
</evidence>
<dbReference type="GO" id="GO:0051087">
    <property type="term" value="F:protein-folding chaperone binding"/>
    <property type="evidence" value="ECO:0007669"/>
    <property type="project" value="TreeGrafter"/>
</dbReference>
<reference evidence="8 9" key="1">
    <citation type="journal article" date="2020" name="ISME J.">
        <title>Uncovering the hidden diversity of litter-decomposition mechanisms in mushroom-forming fungi.</title>
        <authorList>
            <person name="Floudas D."/>
            <person name="Bentzer J."/>
            <person name="Ahren D."/>
            <person name="Johansson T."/>
            <person name="Persson P."/>
            <person name="Tunlid A."/>
        </authorList>
    </citation>
    <scope>NUCLEOTIDE SEQUENCE [LARGE SCALE GENOMIC DNA]</scope>
    <source>
        <strain evidence="8 9">CBS 291.85</strain>
    </source>
</reference>
<comment type="caution">
    <text evidence="8">The sequence shown here is derived from an EMBL/GenBank/DDBJ whole genome shotgun (WGS) entry which is preliminary data.</text>
</comment>
<dbReference type="InterPro" id="IPR018368">
    <property type="entry name" value="ClpA/B_CS1"/>
</dbReference>
<dbReference type="InterPro" id="IPR027417">
    <property type="entry name" value="P-loop_NTPase"/>
</dbReference>
<keyword evidence="4" id="KW-0143">Chaperone</keyword>
<evidence type="ECO:0008006" key="10">
    <source>
        <dbReference type="Google" id="ProtNLM"/>
    </source>
</evidence>
<dbReference type="SMART" id="SM01086">
    <property type="entry name" value="ClpB_D2-small"/>
    <property type="match status" value="1"/>
</dbReference>
<dbReference type="Proteomes" id="UP000559256">
    <property type="component" value="Unassembled WGS sequence"/>
</dbReference>
<dbReference type="SUPFAM" id="SSF52540">
    <property type="entry name" value="P-loop containing nucleoside triphosphate hydrolases"/>
    <property type="match status" value="2"/>
</dbReference>
<dbReference type="Gene3D" id="3.40.50.300">
    <property type="entry name" value="P-loop containing nucleotide triphosphate hydrolases"/>
    <property type="match status" value="3"/>
</dbReference>
<dbReference type="GO" id="GO:0042026">
    <property type="term" value="P:protein refolding"/>
    <property type="evidence" value="ECO:0007669"/>
    <property type="project" value="TreeGrafter"/>
</dbReference>
<dbReference type="PRINTS" id="PR00300">
    <property type="entry name" value="CLPPROTEASEA"/>
</dbReference>
<dbReference type="GO" id="GO:0070370">
    <property type="term" value="P:cellular heat acclimation"/>
    <property type="evidence" value="ECO:0007669"/>
    <property type="project" value="TreeGrafter"/>
</dbReference>
<dbReference type="AlphaFoldDB" id="A0A8H5G3H3"/>
<gene>
    <name evidence="8" type="ORF">D9758_007538</name>
</gene>
<evidence type="ECO:0000259" key="6">
    <source>
        <dbReference type="SMART" id="SM00382"/>
    </source>
</evidence>
<dbReference type="Pfam" id="PF10431">
    <property type="entry name" value="ClpB_D2-small"/>
    <property type="match status" value="1"/>
</dbReference>
<protein>
    <recommendedName>
        <fullName evidence="10">Clp R domain-containing protein</fullName>
    </recommendedName>
</protein>
<evidence type="ECO:0000256" key="4">
    <source>
        <dbReference type="ARBA" id="ARBA00023186"/>
    </source>
</evidence>
<dbReference type="InterPro" id="IPR041546">
    <property type="entry name" value="ClpA/ClpB_AAA_lid"/>
</dbReference>
<dbReference type="Gene3D" id="1.10.8.60">
    <property type="match status" value="1"/>
</dbReference>
<dbReference type="InterPro" id="IPR036628">
    <property type="entry name" value="Clp_N_dom_sf"/>
</dbReference>
<dbReference type="InterPro" id="IPR003593">
    <property type="entry name" value="AAA+_ATPase"/>
</dbReference>
<feature type="region of interest" description="Disordered" evidence="5">
    <location>
        <begin position="96"/>
        <end position="163"/>
    </location>
</feature>
<evidence type="ECO:0000256" key="5">
    <source>
        <dbReference type="SAM" id="MobiDB-lite"/>
    </source>
</evidence>
<evidence type="ECO:0000259" key="7">
    <source>
        <dbReference type="SMART" id="SM01086"/>
    </source>
</evidence>
<proteinExistence type="predicted"/>
<dbReference type="InterPro" id="IPR001270">
    <property type="entry name" value="ClpA/B"/>
</dbReference>
<feature type="compositionally biased region" description="Low complexity" evidence="5">
    <location>
        <begin position="96"/>
        <end position="109"/>
    </location>
</feature>
<dbReference type="GO" id="GO:0043335">
    <property type="term" value="P:protein unfolding"/>
    <property type="evidence" value="ECO:0007669"/>
    <property type="project" value="TreeGrafter"/>
</dbReference>
<feature type="compositionally biased region" description="Basic residues" evidence="5">
    <location>
        <begin position="123"/>
        <end position="134"/>
    </location>
</feature>
<feature type="domain" description="Clp ATPase C-terminal" evidence="7">
    <location>
        <begin position="825"/>
        <end position="918"/>
    </location>
</feature>
<dbReference type="CDD" id="cd19499">
    <property type="entry name" value="RecA-like_ClpB_Hsp104-like"/>
    <property type="match status" value="1"/>
</dbReference>
<evidence type="ECO:0000256" key="2">
    <source>
        <dbReference type="ARBA" id="ARBA00022741"/>
    </source>
</evidence>
<dbReference type="GO" id="GO:0005829">
    <property type="term" value="C:cytosol"/>
    <property type="evidence" value="ECO:0007669"/>
    <property type="project" value="TreeGrafter"/>
</dbReference>
<dbReference type="InterPro" id="IPR003959">
    <property type="entry name" value="ATPase_AAA_core"/>
</dbReference>
<dbReference type="InterPro" id="IPR050130">
    <property type="entry name" value="ClpA_ClpB"/>
</dbReference>
<dbReference type="GO" id="GO:0051082">
    <property type="term" value="F:unfolded protein binding"/>
    <property type="evidence" value="ECO:0007669"/>
    <property type="project" value="TreeGrafter"/>
</dbReference>
<dbReference type="CDD" id="cd00009">
    <property type="entry name" value="AAA"/>
    <property type="match status" value="1"/>
</dbReference>
<name>A0A8H5G3H3_9AGAR</name>
<dbReference type="SMART" id="SM00382">
    <property type="entry name" value="AAA"/>
    <property type="match status" value="2"/>
</dbReference>
<feature type="domain" description="AAA+ ATPase" evidence="6">
    <location>
        <begin position="682"/>
        <end position="809"/>
    </location>
</feature>
<sequence>MAKNDQADEEFTSSVLRTLEKSMDVALKFRKKEVQPIHILLVLLCGYELDIDNFDQFSFPEARTPLWSAITDLDVDPLQLAKEIWKNNSIDESAISTPSSLTLNSSNNSHGPHLAPPPNGKSRFAKWPRRRGRSKSPPPSSPRPSRSSPSPSPVPGGGLPPSAALTRVISEARQLRTAHGDSFVNAYHVSLAIASDKEASEAFELVSLTGSSVASALKRARPERSGEDSDDTQFKYLAKYAIDMCALVREKKLNDIIGRDEEIRRVVQVLSRKTKNSAILIGEPGVGKTAVVEGLACRVVSNEVPEGLRGVIFSVDIGSLFAGAGKGEYEERVKGVVADAIRWQESRGPLTLFIDEVHLICMGKGSGQNSGMDAANLLKPVLARGQLRVIGATTLAEYREYIEKDGALTRRFTSVLVSEPTIDEAITILRGTRERYEAHHRVWIMDQAVVAAVNLAHRYLTSKRLPDSAIDLVDEACASAKVAQNMNPEALDSLEKTKSHTQSYIKALTRDDHPEDWDALNLARKRLADLEKETNSLKLQQEQMKEWWDNISITRQRIEETRNALKQSTVPKETDRLRSELEKLRASLLKLEADGPNFKGSATLSGRTLSRISPYTITPESIAAMVEKATKIPIQRLLAEEKTKLLTLEENLAKQVIGQPEAVRTVSDTIRLSRTGLGNADQPVSLLFTGPSGTGKTLLCKTLANELFGQAAAMIRIDGSEYSETHSISRLIGSPPGYVGYDQGGQLTEYVRRTPYCIVLLDEIEKTCLQFLTVFLQVLDEGRLTDGQGEISKATRKRVQQLFVEKGFPLEFLNRIDEIVMFRAMVKNVMVEILNKHLDEIQQREGLKKLRLDVDKDAKNWLIKNGISSQYGGRHLVRVVQKSLLTPLSRALMTGAVHEGDKVIISLDNPNDPSGLVVTKSDR</sequence>
<dbReference type="PROSITE" id="PS00870">
    <property type="entry name" value="CLPAB_1"/>
    <property type="match status" value="1"/>
</dbReference>
<dbReference type="EMBL" id="JAACJM010000050">
    <property type="protein sequence ID" value="KAF5357701.1"/>
    <property type="molecule type" value="Genomic_DNA"/>
</dbReference>
<evidence type="ECO:0000313" key="9">
    <source>
        <dbReference type="Proteomes" id="UP000559256"/>
    </source>
</evidence>
<evidence type="ECO:0000256" key="1">
    <source>
        <dbReference type="ARBA" id="ARBA00022737"/>
    </source>
</evidence>
<accession>A0A8H5G3H3</accession>
<dbReference type="InterPro" id="IPR019489">
    <property type="entry name" value="Clp_ATPase_C"/>
</dbReference>
<dbReference type="GO" id="GO:0005524">
    <property type="term" value="F:ATP binding"/>
    <property type="evidence" value="ECO:0007669"/>
    <property type="project" value="UniProtKB-KW"/>
</dbReference>
<keyword evidence="3" id="KW-0067">ATP-binding</keyword>
<keyword evidence="9" id="KW-1185">Reference proteome</keyword>
<feature type="domain" description="AAA+ ATPase" evidence="6">
    <location>
        <begin position="274"/>
        <end position="423"/>
    </location>
</feature>
<dbReference type="Pfam" id="PF17871">
    <property type="entry name" value="AAA_lid_9"/>
    <property type="match status" value="1"/>
</dbReference>
<dbReference type="PANTHER" id="PTHR11638">
    <property type="entry name" value="ATP-DEPENDENT CLP PROTEASE"/>
    <property type="match status" value="1"/>
</dbReference>